<comment type="catalytic activity">
    <reaction evidence="1 7">
        <text>Thiol-dependent hydrolysis of ester, thioester, amide, peptide and isopeptide bonds formed by the C-terminal Gly of ubiquitin (a 76-residue protein attached to proteins as an intracellular targeting signal).</text>
        <dbReference type="EC" id="3.4.19.12"/>
    </reaction>
</comment>
<dbReference type="OrthoDB" id="2248014at2759"/>
<dbReference type="HOGENOM" id="CLU_008279_14_0_1"/>
<dbReference type="Pfam" id="PF00443">
    <property type="entry name" value="UCH"/>
    <property type="match status" value="1"/>
</dbReference>
<dbReference type="InterPro" id="IPR018200">
    <property type="entry name" value="USP_CS"/>
</dbReference>
<reference evidence="10" key="3">
    <citation type="submission" date="2015-06" db="UniProtKB">
        <authorList>
            <consortium name="EnsemblMetazoa"/>
        </authorList>
    </citation>
    <scope>IDENTIFICATION</scope>
</reference>
<evidence type="ECO:0000313" key="11">
    <source>
        <dbReference type="Proteomes" id="UP000014760"/>
    </source>
</evidence>
<keyword evidence="4 7" id="KW-0833">Ubl conjugation pathway</keyword>
<dbReference type="EC" id="3.4.19.12" evidence="7"/>
<evidence type="ECO:0000256" key="1">
    <source>
        <dbReference type="ARBA" id="ARBA00000707"/>
    </source>
</evidence>
<name>R7UFI7_CAPTE</name>
<protein>
    <recommendedName>
        <fullName evidence="7">Ubiquitin carboxyl-terminal hydrolase</fullName>
        <ecNumber evidence="7">3.4.19.12</ecNumber>
    </recommendedName>
</protein>
<evidence type="ECO:0000313" key="9">
    <source>
        <dbReference type="EMBL" id="ELU04868.1"/>
    </source>
</evidence>
<dbReference type="InterPro" id="IPR028889">
    <property type="entry name" value="USP"/>
</dbReference>
<dbReference type="SUPFAM" id="SSF54001">
    <property type="entry name" value="Cysteine proteinases"/>
    <property type="match status" value="1"/>
</dbReference>
<accession>R7UFI7</accession>
<keyword evidence="5 7" id="KW-0378">Hydrolase</keyword>
<dbReference type="AlphaFoldDB" id="R7UFI7"/>
<reference evidence="9 11" key="2">
    <citation type="journal article" date="2013" name="Nature">
        <title>Insights into bilaterian evolution from three spiralian genomes.</title>
        <authorList>
            <person name="Simakov O."/>
            <person name="Marletaz F."/>
            <person name="Cho S.J."/>
            <person name="Edsinger-Gonzales E."/>
            <person name="Havlak P."/>
            <person name="Hellsten U."/>
            <person name="Kuo D.H."/>
            <person name="Larsson T."/>
            <person name="Lv J."/>
            <person name="Arendt D."/>
            <person name="Savage R."/>
            <person name="Osoegawa K."/>
            <person name="de Jong P."/>
            <person name="Grimwood J."/>
            <person name="Chapman J.A."/>
            <person name="Shapiro H."/>
            <person name="Aerts A."/>
            <person name="Otillar R.P."/>
            <person name="Terry A.Y."/>
            <person name="Boore J.L."/>
            <person name="Grigoriev I.V."/>
            <person name="Lindberg D.R."/>
            <person name="Seaver E.C."/>
            <person name="Weisblat D.A."/>
            <person name="Putnam N.H."/>
            <person name="Rokhsar D.S."/>
        </authorList>
    </citation>
    <scope>NUCLEOTIDE SEQUENCE</scope>
    <source>
        <strain evidence="9 11">I ESC-2004</strain>
    </source>
</reference>
<dbReference type="EMBL" id="KB302014">
    <property type="protein sequence ID" value="ELU04868.1"/>
    <property type="molecule type" value="Genomic_DNA"/>
</dbReference>
<evidence type="ECO:0000256" key="4">
    <source>
        <dbReference type="ARBA" id="ARBA00022786"/>
    </source>
</evidence>
<dbReference type="PROSITE" id="PS00972">
    <property type="entry name" value="USP_1"/>
    <property type="match status" value="1"/>
</dbReference>
<evidence type="ECO:0000256" key="6">
    <source>
        <dbReference type="ARBA" id="ARBA00022807"/>
    </source>
</evidence>
<evidence type="ECO:0000256" key="5">
    <source>
        <dbReference type="ARBA" id="ARBA00022801"/>
    </source>
</evidence>
<dbReference type="PANTHER" id="PTHR24006">
    <property type="entry name" value="UBIQUITIN CARBOXYL-TERMINAL HYDROLASE"/>
    <property type="match status" value="1"/>
</dbReference>
<dbReference type="GO" id="GO:0005829">
    <property type="term" value="C:cytosol"/>
    <property type="evidence" value="ECO:0007669"/>
    <property type="project" value="TreeGrafter"/>
</dbReference>
<dbReference type="Gene3D" id="3.90.70.10">
    <property type="entry name" value="Cysteine proteinases"/>
    <property type="match status" value="1"/>
</dbReference>
<keyword evidence="11" id="KW-1185">Reference proteome</keyword>
<dbReference type="FunCoup" id="R7UFI7">
    <property type="interactions" value="1800"/>
</dbReference>
<dbReference type="OMA" id="CEREGND"/>
<evidence type="ECO:0000256" key="7">
    <source>
        <dbReference type="RuleBase" id="RU366025"/>
    </source>
</evidence>
<keyword evidence="6 7" id="KW-0788">Thiol protease</keyword>
<evidence type="ECO:0000256" key="3">
    <source>
        <dbReference type="ARBA" id="ARBA00022670"/>
    </source>
</evidence>
<dbReference type="PROSITE" id="PS00973">
    <property type="entry name" value="USP_2"/>
    <property type="match status" value="1"/>
</dbReference>
<evidence type="ECO:0000313" key="10">
    <source>
        <dbReference type="EnsemblMetazoa" id="CapteP213428"/>
    </source>
</evidence>
<dbReference type="GO" id="GO:0016579">
    <property type="term" value="P:protein deubiquitination"/>
    <property type="evidence" value="ECO:0007669"/>
    <property type="project" value="InterPro"/>
</dbReference>
<dbReference type="STRING" id="283909.R7UFI7"/>
<dbReference type="InterPro" id="IPR038765">
    <property type="entry name" value="Papain-like_cys_pep_sf"/>
</dbReference>
<dbReference type="PANTHER" id="PTHR24006:SF888">
    <property type="entry name" value="UBIQUITIN CARBOXYL-TERMINAL HYDROLASE 30"/>
    <property type="match status" value="1"/>
</dbReference>
<organism evidence="9">
    <name type="scientific">Capitella teleta</name>
    <name type="common">Polychaete worm</name>
    <dbReference type="NCBI Taxonomy" id="283909"/>
    <lineage>
        <taxon>Eukaryota</taxon>
        <taxon>Metazoa</taxon>
        <taxon>Spiralia</taxon>
        <taxon>Lophotrochozoa</taxon>
        <taxon>Annelida</taxon>
        <taxon>Polychaeta</taxon>
        <taxon>Sedentaria</taxon>
        <taxon>Scolecida</taxon>
        <taxon>Capitellidae</taxon>
        <taxon>Capitella</taxon>
    </lineage>
</organism>
<reference evidence="11" key="1">
    <citation type="submission" date="2012-12" db="EMBL/GenBank/DDBJ databases">
        <authorList>
            <person name="Hellsten U."/>
            <person name="Grimwood J."/>
            <person name="Chapman J.A."/>
            <person name="Shapiro H."/>
            <person name="Aerts A."/>
            <person name="Otillar R.P."/>
            <person name="Terry A.Y."/>
            <person name="Boore J.L."/>
            <person name="Simakov O."/>
            <person name="Marletaz F."/>
            <person name="Cho S.-J."/>
            <person name="Edsinger-Gonzales E."/>
            <person name="Havlak P."/>
            <person name="Kuo D.-H."/>
            <person name="Larsson T."/>
            <person name="Lv J."/>
            <person name="Arendt D."/>
            <person name="Savage R."/>
            <person name="Osoegawa K."/>
            <person name="de Jong P."/>
            <person name="Lindberg D.R."/>
            <person name="Seaver E.C."/>
            <person name="Weisblat D.A."/>
            <person name="Putnam N.H."/>
            <person name="Grigoriev I.V."/>
            <person name="Rokhsar D.S."/>
        </authorList>
    </citation>
    <scope>NUCLEOTIDE SEQUENCE</scope>
    <source>
        <strain evidence="11">I ESC-2004</strain>
    </source>
</reference>
<gene>
    <name evidence="9" type="ORF">CAPTEDRAFT_213428</name>
</gene>
<dbReference type="GO" id="GO:0006508">
    <property type="term" value="P:proteolysis"/>
    <property type="evidence" value="ECO:0007669"/>
    <property type="project" value="UniProtKB-KW"/>
</dbReference>
<keyword evidence="3 7" id="KW-0645">Protease</keyword>
<dbReference type="EnsemblMetazoa" id="CapteT213428">
    <property type="protein sequence ID" value="CapteP213428"/>
    <property type="gene ID" value="CapteG213428"/>
</dbReference>
<dbReference type="InterPro" id="IPR001394">
    <property type="entry name" value="Peptidase_C19_UCH"/>
</dbReference>
<dbReference type="PROSITE" id="PS50235">
    <property type="entry name" value="USP_3"/>
    <property type="match status" value="1"/>
</dbReference>
<dbReference type="InterPro" id="IPR050164">
    <property type="entry name" value="Peptidase_C19"/>
</dbReference>
<sequence length="466" mass="52547">MQPFLLAGTCPGLVNRGNTCFLNALLQALAPCSTVNQWLSDFVSKQKEAYGRFMASTLLQVVRVLNNDSFEHADEYEAGGVISALQQRRWVISSEEQDAHELFHVITETLDEEARPFSSPMSLQDVRQLDNFDPIIQGSPSTRNRGNLRLPVLPSRDNDHPFRGLLANQLQCKKCSFKYPVKHDTFDSLSLMFPDKYIPSVMTLDRLLKHFIAAETVEGVSCDGCQKKQLPGKDAKCTAPFFKKITLGKVIAPCHDFILVILFEIPQLPKCLCIHIQRTVWLDNGLPSKQSEFVRFPEFLNMSDYVYTRKPRKILRPNSLDLDMSLSGLRGGKNKLSQPPTPSPVLSPPYSGPVNLLKAFNWHSKRSLTVGHNSLPPPDSEQIQRLVQAYRVETPSTAENLFRLVAVVVHLGDMDSGHFVTYRRAPSAIGQRFPDAWLYTSDTVVRRASLDEVMTASSYMLFYDKI</sequence>
<dbReference type="GO" id="GO:0004843">
    <property type="term" value="F:cysteine-type deubiquitinase activity"/>
    <property type="evidence" value="ECO:0007669"/>
    <property type="project" value="UniProtKB-UniRule"/>
</dbReference>
<dbReference type="CDD" id="cd02662">
    <property type="entry name" value="Peptidase_C19F"/>
    <property type="match status" value="1"/>
</dbReference>
<comment type="similarity">
    <text evidence="2 7">Belongs to the peptidase C19 family.</text>
</comment>
<proteinExistence type="inferred from homology"/>
<evidence type="ECO:0000259" key="8">
    <source>
        <dbReference type="PROSITE" id="PS50235"/>
    </source>
</evidence>
<dbReference type="GO" id="GO:0005634">
    <property type="term" value="C:nucleus"/>
    <property type="evidence" value="ECO:0007669"/>
    <property type="project" value="TreeGrafter"/>
</dbReference>
<dbReference type="Proteomes" id="UP000014760">
    <property type="component" value="Unassembled WGS sequence"/>
</dbReference>
<dbReference type="EMBL" id="AMQN01008037">
    <property type="status" value="NOT_ANNOTATED_CDS"/>
    <property type="molecule type" value="Genomic_DNA"/>
</dbReference>
<evidence type="ECO:0000256" key="2">
    <source>
        <dbReference type="ARBA" id="ARBA00009085"/>
    </source>
</evidence>
<feature type="domain" description="USP" evidence="8">
    <location>
        <begin position="11"/>
        <end position="466"/>
    </location>
</feature>